<dbReference type="Pfam" id="PF02661">
    <property type="entry name" value="Fic"/>
    <property type="match status" value="1"/>
</dbReference>
<evidence type="ECO:0000313" key="11">
    <source>
        <dbReference type="Proteomes" id="UP000759273"/>
    </source>
</evidence>
<evidence type="ECO:0000256" key="5">
    <source>
        <dbReference type="ARBA" id="ARBA00034531"/>
    </source>
</evidence>
<dbReference type="Proteomes" id="UP000759273">
    <property type="component" value="Unassembled WGS sequence"/>
</dbReference>
<dbReference type="PANTHER" id="PTHR39560">
    <property type="entry name" value="PROTEIN ADENYLYLTRANSFERASE FIC-RELATED"/>
    <property type="match status" value="1"/>
</dbReference>
<accession>A0A943DGD9</accession>
<dbReference type="GO" id="GO:0005524">
    <property type="term" value="F:ATP binding"/>
    <property type="evidence" value="ECO:0007669"/>
    <property type="project" value="UniProtKB-KW"/>
</dbReference>
<evidence type="ECO:0000256" key="7">
    <source>
        <dbReference type="ARBA" id="ARBA00048696"/>
    </source>
</evidence>
<sequence>MNDIYLYEDVPVLKNKFGIKDEKTLDLVEAEQSRASMMLLYEHGFHDFSNRGVKKIHRTLFEDVYEWAGNYRVINIIKREPVLAGQSVWYSNAEDIPHDLKCAWDEIHQVEWISLSKEDFAKEIAHKFPKIWRVHPFREGNTRTVVMLMTFFVEHYGYYFDQELLAQSAEYVRDALVMACLDNYSEYEYLERILQDAICTEPIAETVAEEQPASISEKYQKYQSKHYEPTPHEYVEYKTKNTYSKDPIAGKASKNDATSDLNTKS</sequence>
<gene>
    <name evidence="10" type="ORF">KHY36_08410</name>
</gene>
<dbReference type="Gene3D" id="1.10.3290.10">
    <property type="entry name" value="Fido-like domain"/>
    <property type="match status" value="1"/>
</dbReference>
<evidence type="ECO:0000256" key="3">
    <source>
        <dbReference type="ARBA" id="ARBA00022741"/>
    </source>
</evidence>
<dbReference type="EC" id="2.7.7.108" evidence="5"/>
<keyword evidence="2" id="KW-0548">Nucleotidyltransferase</keyword>
<evidence type="ECO:0000256" key="6">
    <source>
        <dbReference type="ARBA" id="ARBA00047939"/>
    </source>
</evidence>
<dbReference type="GO" id="GO:0051302">
    <property type="term" value="P:regulation of cell division"/>
    <property type="evidence" value="ECO:0007669"/>
    <property type="project" value="TreeGrafter"/>
</dbReference>
<dbReference type="InterPro" id="IPR003812">
    <property type="entry name" value="Fido"/>
</dbReference>
<feature type="domain" description="Fido" evidence="9">
    <location>
        <begin position="48"/>
        <end position="195"/>
    </location>
</feature>
<feature type="region of interest" description="Disordered" evidence="8">
    <location>
        <begin position="245"/>
        <end position="265"/>
    </location>
</feature>
<comment type="catalytic activity">
    <reaction evidence="7">
        <text>L-tyrosyl-[protein] + ATP = O-(5'-adenylyl)-L-tyrosyl-[protein] + diphosphate</text>
        <dbReference type="Rhea" id="RHEA:54288"/>
        <dbReference type="Rhea" id="RHEA-COMP:10136"/>
        <dbReference type="Rhea" id="RHEA-COMP:13846"/>
        <dbReference type="ChEBI" id="CHEBI:30616"/>
        <dbReference type="ChEBI" id="CHEBI:33019"/>
        <dbReference type="ChEBI" id="CHEBI:46858"/>
        <dbReference type="ChEBI" id="CHEBI:83624"/>
        <dbReference type="EC" id="2.7.7.108"/>
    </reaction>
</comment>
<comment type="catalytic activity">
    <reaction evidence="6">
        <text>L-threonyl-[protein] + ATP = 3-O-(5'-adenylyl)-L-threonyl-[protein] + diphosphate</text>
        <dbReference type="Rhea" id="RHEA:54292"/>
        <dbReference type="Rhea" id="RHEA-COMP:11060"/>
        <dbReference type="Rhea" id="RHEA-COMP:13847"/>
        <dbReference type="ChEBI" id="CHEBI:30013"/>
        <dbReference type="ChEBI" id="CHEBI:30616"/>
        <dbReference type="ChEBI" id="CHEBI:33019"/>
        <dbReference type="ChEBI" id="CHEBI:138113"/>
        <dbReference type="EC" id="2.7.7.108"/>
    </reaction>
</comment>
<evidence type="ECO:0000256" key="1">
    <source>
        <dbReference type="ARBA" id="ARBA00022679"/>
    </source>
</evidence>
<dbReference type="PROSITE" id="PS51459">
    <property type="entry name" value="FIDO"/>
    <property type="match status" value="1"/>
</dbReference>
<protein>
    <recommendedName>
        <fullName evidence="5">protein adenylyltransferase</fullName>
        <ecNumber evidence="5">2.7.7.108</ecNumber>
    </recommendedName>
</protein>
<evidence type="ECO:0000313" key="10">
    <source>
        <dbReference type="EMBL" id="MBS5332534.1"/>
    </source>
</evidence>
<evidence type="ECO:0000256" key="4">
    <source>
        <dbReference type="ARBA" id="ARBA00022840"/>
    </source>
</evidence>
<dbReference type="EMBL" id="JAGZGG010000018">
    <property type="protein sequence ID" value="MBS5332534.1"/>
    <property type="molecule type" value="Genomic_DNA"/>
</dbReference>
<proteinExistence type="predicted"/>
<organism evidence="10 11">
    <name type="scientific">Subdoligranulum variabile</name>
    <dbReference type="NCBI Taxonomy" id="214851"/>
    <lineage>
        <taxon>Bacteria</taxon>
        <taxon>Bacillati</taxon>
        <taxon>Bacillota</taxon>
        <taxon>Clostridia</taxon>
        <taxon>Eubacteriales</taxon>
        <taxon>Oscillospiraceae</taxon>
        <taxon>Subdoligranulum</taxon>
    </lineage>
</organism>
<name>A0A943DGD9_9FIRM</name>
<dbReference type="GO" id="GO:0070733">
    <property type="term" value="F:AMPylase activity"/>
    <property type="evidence" value="ECO:0007669"/>
    <property type="project" value="UniProtKB-EC"/>
</dbReference>
<dbReference type="InterPro" id="IPR036597">
    <property type="entry name" value="Fido-like_dom_sf"/>
</dbReference>
<evidence type="ECO:0000259" key="9">
    <source>
        <dbReference type="PROSITE" id="PS51459"/>
    </source>
</evidence>
<keyword evidence="4" id="KW-0067">ATP-binding</keyword>
<comment type="caution">
    <text evidence="10">The sequence shown here is derived from an EMBL/GenBank/DDBJ whole genome shotgun (WGS) entry which is preliminary data.</text>
</comment>
<evidence type="ECO:0000256" key="2">
    <source>
        <dbReference type="ARBA" id="ARBA00022695"/>
    </source>
</evidence>
<dbReference type="PANTHER" id="PTHR39560:SF1">
    <property type="entry name" value="PROTEIN ADENYLYLTRANSFERASE FIC-RELATED"/>
    <property type="match status" value="1"/>
</dbReference>
<dbReference type="SUPFAM" id="SSF140931">
    <property type="entry name" value="Fic-like"/>
    <property type="match status" value="1"/>
</dbReference>
<reference evidence="10" key="1">
    <citation type="submission" date="2021-02" db="EMBL/GenBank/DDBJ databases">
        <title>Infant gut strain persistence is associated with maternal origin, phylogeny, and functional potential including surface adhesion and iron acquisition.</title>
        <authorList>
            <person name="Lou Y.C."/>
        </authorList>
    </citation>
    <scope>NUCLEOTIDE SEQUENCE</scope>
    <source>
        <strain evidence="10">L3_101_000M1_dasL3_101_000M1_concoct_87</strain>
    </source>
</reference>
<dbReference type="AlphaFoldDB" id="A0A943DGD9"/>
<keyword evidence="3" id="KW-0547">Nucleotide-binding</keyword>
<feature type="compositionally biased region" description="Polar residues" evidence="8">
    <location>
        <begin position="255"/>
        <end position="265"/>
    </location>
</feature>
<evidence type="ECO:0000256" key="8">
    <source>
        <dbReference type="SAM" id="MobiDB-lite"/>
    </source>
</evidence>
<keyword evidence="1" id="KW-0808">Transferase</keyword>